<name>A0ACC2CD21_DIPCM</name>
<evidence type="ECO:0000313" key="1">
    <source>
        <dbReference type="EMBL" id="KAJ7539928.1"/>
    </source>
</evidence>
<dbReference type="Proteomes" id="UP001162992">
    <property type="component" value="Chromosome 11"/>
</dbReference>
<protein>
    <submittedName>
        <fullName evidence="1">Uncharacterized protein</fullName>
    </submittedName>
</protein>
<reference evidence="2" key="1">
    <citation type="journal article" date="2024" name="Proc. Natl. Acad. Sci. U.S.A.">
        <title>Extraordinary preservation of gene collinearity over three hundred million years revealed in homosporous lycophytes.</title>
        <authorList>
            <person name="Li C."/>
            <person name="Wickell D."/>
            <person name="Kuo L.Y."/>
            <person name="Chen X."/>
            <person name="Nie B."/>
            <person name="Liao X."/>
            <person name="Peng D."/>
            <person name="Ji J."/>
            <person name="Jenkins J."/>
            <person name="Williams M."/>
            <person name="Shu S."/>
            <person name="Plott C."/>
            <person name="Barry K."/>
            <person name="Rajasekar S."/>
            <person name="Grimwood J."/>
            <person name="Han X."/>
            <person name="Sun S."/>
            <person name="Hou Z."/>
            <person name="He W."/>
            <person name="Dai G."/>
            <person name="Sun C."/>
            <person name="Schmutz J."/>
            <person name="Leebens-Mack J.H."/>
            <person name="Li F.W."/>
            <person name="Wang L."/>
        </authorList>
    </citation>
    <scope>NUCLEOTIDE SEQUENCE [LARGE SCALE GENOMIC DNA]</scope>
    <source>
        <strain evidence="2">cv. PW_Plant_1</strain>
    </source>
</reference>
<accession>A0ACC2CD21</accession>
<proteinExistence type="predicted"/>
<evidence type="ECO:0000313" key="2">
    <source>
        <dbReference type="Proteomes" id="UP001162992"/>
    </source>
</evidence>
<dbReference type="EMBL" id="CM055102">
    <property type="protein sequence ID" value="KAJ7539928.1"/>
    <property type="molecule type" value="Genomic_DNA"/>
</dbReference>
<gene>
    <name evidence="1" type="ORF">O6H91_11G115300</name>
</gene>
<sequence>MRWDVLNIVMKLKCERVAMSSPLPAQLDHVLISVREKDAESPKVYAVGFVESLSEGFQIYRFDSRTDGWKLLRATSIDDRTSAVVKTKLSGFASAGVGSYIYVFGGIPQMPAGDILTFDIKERVWRLLSTMGAPNLLFPLQAAVAVKEKILLLGGCAENGSVNEVHIFDTTTQRWNVPKVFGSPAPYNRNHTATLIDDERIVISGSYNKSEPAIWFLEVNTPYVKSQKETLGVEGVAWSPGCFSEACLPTVICGPSGVGKGTLINKLMEEFPNTFGFSVSHTTRKPREKELDGVHYHFTNRPAMEVEVKEGKFLESADVHGNLYGTSIAAVEAVAEAGKRCILDIDVQGALSVRRSSMDALFIFVAPPSFEELEKRLRGRGTETEEQIQKRLRNAKAEIEQSKSPMLFDHILVNDNIDTAYEQLKKLLGLSFPTNQNGVPKSSSGTKIVASFGASSEGSTSHSLVLLDLSSLVGGAPGNTRGLRWTPLNYSSDTQEPLQQYLKSTENCIENIANLSLLECLVAGTQSNRQTLCTKIIPKWTTGQVLQNGKIHF</sequence>
<organism evidence="1 2">
    <name type="scientific">Diphasiastrum complanatum</name>
    <name type="common">Issler's clubmoss</name>
    <name type="synonym">Lycopodium complanatum</name>
    <dbReference type="NCBI Taxonomy" id="34168"/>
    <lineage>
        <taxon>Eukaryota</taxon>
        <taxon>Viridiplantae</taxon>
        <taxon>Streptophyta</taxon>
        <taxon>Embryophyta</taxon>
        <taxon>Tracheophyta</taxon>
        <taxon>Lycopodiopsida</taxon>
        <taxon>Lycopodiales</taxon>
        <taxon>Lycopodiaceae</taxon>
        <taxon>Lycopodioideae</taxon>
        <taxon>Diphasiastrum</taxon>
    </lineage>
</organism>
<comment type="caution">
    <text evidence="1">The sequence shown here is derived from an EMBL/GenBank/DDBJ whole genome shotgun (WGS) entry which is preliminary data.</text>
</comment>
<keyword evidence="2" id="KW-1185">Reference proteome</keyword>